<name>A0AA39Z2D7_9PEZI</name>
<accession>A0AA39Z2D7</accession>
<evidence type="ECO:0000313" key="11">
    <source>
        <dbReference type="Proteomes" id="UP001175001"/>
    </source>
</evidence>
<evidence type="ECO:0000256" key="6">
    <source>
        <dbReference type="ARBA" id="ARBA00023004"/>
    </source>
</evidence>
<dbReference type="Gene3D" id="1.10.630.10">
    <property type="entry name" value="Cytochrome P450"/>
    <property type="match status" value="1"/>
</dbReference>
<keyword evidence="11" id="KW-1185">Reference proteome</keyword>
<dbReference type="InterPro" id="IPR002401">
    <property type="entry name" value="Cyt_P450_E_grp-I"/>
</dbReference>
<evidence type="ECO:0000256" key="5">
    <source>
        <dbReference type="ARBA" id="ARBA00023002"/>
    </source>
</evidence>
<dbReference type="InterPro" id="IPR036396">
    <property type="entry name" value="Cyt_P450_sf"/>
</dbReference>
<dbReference type="Proteomes" id="UP001175001">
    <property type="component" value="Unassembled WGS sequence"/>
</dbReference>
<reference evidence="10" key="1">
    <citation type="submission" date="2023-06" db="EMBL/GenBank/DDBJ databases">
        <title>Multi-omics analyses reveal the molecular pathogenesis toolkit of Lasiodiplodia hormozganensis, a cross-kingdom pathogen.</title>
        <authorList>
            <person name="Felix C."/>
            <person name="Meneses R."/>
            <person name="Goncalves M.F.M."/>
            <person name="Tilleman L."/>
            <person name="Duarte A.S."/>
            <person name="Jorrin-Novo J.V."/>
            <person name="Van De Peer Y."/>
            <person name="Deforce D."/>
            <person name="Van Nieuwerburgh F."/>
            <person name="Esteves A.C."/>
            <person name="Alves A."/>
        </authorList>
    </citation>
    <scope>NUCLEOTIDE SEQUENCE</scope>
    <source>
        <strain evidence="10">CBS 339.90</strain>
    </source>
</reference>
<gene>
    <name evidence="10" type="primary">trt6_4</name>
    <name evidence="10" type="ORF">DIS24_g1660</name>
</gene>
<dbReference type="PROSITE" id="PS00086">
    <property type="entry name" value="CYTOCHROME_P450"/>
    <property type="match status" value="1"/>
</dbReference>
<keyword evidence="6 8" id="KW-0408">Iron</keyword>
<evidence type="ECO:0000256" key="2">
    <source>
        <dbReference type="ARBA" id="ARBA00010617"/>
    </source>
</evidence>
<dbReference type="CDD" id="cd11041">
    <property type="entry name" value="CYP503A1-like"/>
    <property type="match status" value="1"/>
</dbReference>
<evidence type="ECO:0000256" key="7">
    <source>
        <dbReference type="ARBA" id="ARBA00023033"/>
    </source>
</evidence>
<dbReference type="InterPro" id="IPR001128">
    <property type="entry name" value="Cyt_P450"/>
</dbReference>
<keyword evidence="3 8" id="KW-0349">Heme</keyword>
<organism evidence="10 11">
    <name type="scientific">Lasiodiplodia hormozganensis</name>
    <dbReference type="NCBI Taxonomy" id="869390"/>
    <lineage>
        <taxon>Eukaryota</taxon>
        <taxon>Fungi</taxon>
        <taxon>Dikarya</taxon>
        <taxon>Ascomycota</taxon>
        <taxon>Pezizomycotina</taxon>
        <taxon>Dothideomycetes</taxon>
        <taxon>Dothideomycetes incertae sedis</taxon>
        <taxon>Botryosphaeriales</taxon>
        <taxon>Botryosphaeriaceae</taxon>
        <taxon>Lasiodiplodia</taxon>
    </lineage>
</organism>
<keyword evidence="7 9" id="KW-0503">Monooxygenase</keyword>
<dbReference type="EMBL" id="JAUJDW010000005">
    <property type="protein sequence ID" value="KAK0662894.1"/>
    <property type="molecule type" value="Genomic_DNA"/>
</dbReference>
<protein>
    <submittedName>
        <fullName evidence="10">Cytochrome P450 monooxygenase trt6</fullName>
    </submittedName>
</protein>
<dbReference type="GO" id="GO:0005506">
    <property type="term" value="F:iron ion binding"/>
    <property type="evidence" value="ECO:0007669"/>
    <property type="project" value="InterPro"/>
</dbReference>
<dbReference type="AlphaFoldDB" id="A0AA39Z2D7"/>
<comment type="similarity">
    <text evidence="2 9">Belongs to the cytochrome P450 family.</text>
</comment>
<comment type="caution">
    <text evidence="10">The sequence shown here is derived from an EMBL/GenBank/DDBJ whole genome shotgun (WGS) entry which is preliminary data.</text>
</comment>
<comment type="cofactor">
    <cofactor evidence="1 8">
        <name>heme</name>
        <dbReference type="ChEBI" id="CHEBI:30413"/>
    </cofactor>
</comment>
<proteinExistence type="inferred from homology"/>
<dbReference type="PANTHER" id="PTHR46206:SF2">
    <property type="entry name" value="CYTOCHROME P450 MONOOXYGENASE AUSG-RELATED"/>
    <property type="match status" value="1"/>
</dbReference>
<dbReference type="Pfam" id="PF00067">
    <property type="entry name" value="p450"/>
    <property type="match status" value="1"/>
</dbReference>
<sequence length="234" mass="26641">MADTIGWLDEAAKGRPYDIAMLQLTLSFAAIHTTTELVSGTLLDLCSNPEYFSPLRDEICTVLGEKGWKKTSLYELKLMDSIMKESQRHHFGDIAAMSRIAEKRITLSDGTVIPKGAMTMVSIERMHDTSFFPEPEAYKGRRFLEMRQQPGNENRWQFVITSPEHLAFGHGKHACPGRFFAANEIKVALCHMLMKYEWKLPDQGPAEDVMFGQEAEINPNAKVVFRKRTEEIQL</sequence>
<keyword evidence="4 8" id="KW-0479">Metal-binding</keyword>
<evidence type="ECO:0000256" key="4">
    <source>
        <dbReference type="ARBA" id="ARBA00022723"/>
    </source>
</evidence>
<dbReference type="InterPro" id="IPR017972">
    <property type="entry name" value="Cyt_P450_CS"/>
</dbReference>
<evidence type="ECO:0000313" key="10">
    <source>
        <dbReference type="EMBL" id="KAK0662894.1"/>
    </source>
</evidence>
<dbReference type="PANTHER" id="PTHR46206">
    <property type="entry name" value="CYTOCHROME P450"/>
    <property type="match status" value="1"/>
</dbReference>
<feature type="binding site" description="axial binding residue" evidence="8">
    <location>
        <position position="175"/>
    </location>
    <ligand>
        <name>heme</name>
        <dbReference type="ChEBI" id="CHEBI:30413"/>
    </ligand>
    <ligandPart>
        <name>Fe</name>
        <dbReference type="ChEBI" id="CHEBI:18248"/>
    </ligandPart>
</feature>
<dbReference type="GO" id="GO:0004497">
    <property type="term" value="F:monooxygenase activity"/>
    <property type="evidence" value="ECO:0007669"/>
    <property type="project" value="UniProtKB-KW"/>
</dbReference>
<dbReference type="SUPFAM" id="SSF48264">
    <property type="entry name" value="Cytochrome P450"/>
    <property type="match status" value="1"/>
</dbReference>
<dbReference type="GO" id="GO:0020037">
    <property type="term" value="F:heme binding"/>
    <property type="evidence" value="ECO:0007669"/>
    <property type="project" value="InterPro"/>
</dbReference>
<dbReference type="PRINTS" id="PR00463">
    <property type="entry name" value="EP450I"/>
</dbReference>
<evidence type="ECO:0000256" key="3">
    <source>
        <dbReference type="ARBA" id="ARBA00022617"/>
    </source>
</evidence>
<evidence type="ECO:0000256" key="8">
    <source>
        <dbReference type="PIRSR" id="PIRSR602401-1"/>
    </source>
</evidence>
<evidence type="ECO:0000256" key="1">
    <source>
        <dbReference type="ARBA" id="ARBA00001971"/>
    </source>
</evidence>
<evidence type="ECO:0000256" key="9">
    <source>
        <dbReference type="RuleBase" id="RU000461"/>
    </source>
</evidence>
<dbReference type="GO" id="GO:0016705">
    <property type="term" value="F:oxidoreductase activity, acting on paired donors, with incorporation or reduction of molecular oxygen"/>
    <property type="evidence" value="ECO:0007669"/>
    <property type="project" value="InterPro"/>
</dbReference>
<keyword evidence="5 9" id="KW-0560">Oxidoreductase</keyword>